<dbReference type="PANTHER" id="PTHR47506:SF1">
    <property type="entry name" value="HTH-TYPE TRANSCRIPTIONAL REGULATOR YJDC"/>
    <property type="match status" value="1"/>
</dbReference>
<dbReference type="SUPFAM" id="SSF48498">
    <property type="entry name" value="Tetracyclin repressor-like, C-terminal domain"/>
    <property type="match status" value="1"/>
</dbReference>
<keyword evidence="2 4" id="KW-0238">DNA-binding</keyword>
<evidence type="ECO:0000313" key="6">
    <source>
        <dbReference type="EMBL" id="GLS20082.1"/>
    </source>
</evidence>
<dbReference type="Proteomes" id="UP001156882">
    <property type="component" value="Unassembled WGS sequence"/>
</dbReference>
<dbReference type="InterPro" id="IPR001647">
    <property type="entry name" value="HTH_TetR"/>
</dbReference>
<keyword evidence="3" id="KW-0804">Transcription</keyword>
<evidence type="ECO:0000259" key="5">
    <source>
        <dbReference type="PROSITE" id="PS50977"/>
    </source>
</evidence>
<evidence type="ECO:0000256" key="4">
    <source>
        <dbReference type="PROSITE-ProRule" id="PRU00335"/>
    </source>
</evidence>
<keyword evidence="1" id="KW-0805">Transcription regulation</keyword>
<dbReference type="Gene3D" id="1.10.357.10">
    <property type="entry name" value="Tetracycline Repressor, domain 2"/>
    <property type="match status" value="1"/>
</dbReference>
<dbReference type="PRINTS" id="PR00455">
    <property type="entry name" value="HTHTETR"/>
</dbReference>
<dbReference type="PANTHER" id="PTHR47506">
    <property type="entry name" value="TRANSCRIPTIONAL REGULATORY PROTEIN"/>
    <property type="match status" value="1"/>
</dbReference>
<organism evidence="6 7">
    <name type="scientific">Labrys miyagiensis</name>
    <dbReference type="NCBI Taxonomy" id="346912"/>
    <lineage>
        <taxon>Bacteria</taxon>
        <taxon>Pseudomonadati</taxon>
        <taxon>Pseudomonadota</taxon>
        <taxon>Alphaproteobacteria</taxon>
        <taxon>Hyphomicrobiales</taxon>
        <taxon>Xanthobacteraceae</taxon>
        <taxon>Labrys</taxon>
    </lineage>
</organism>
<proteinExistence type="predicted"/>
<dbReference type="Pfam" id="PF00440">
    <property type="entry name" value="TetR_N"/>
    <property type="match status" value="1"/>
</dbReference>
<dbReference type="PROSITE" id="PS50977">
    <property type="entry name" value="HTH_TETR_2"/>
    <property type="match status" value="1"/>
</dbReference>
<dbReference type="InterPro" id="IPR009057">
    <property type="entry name" value="Homeodomain-like_sf"/>
</dbReference>
<accession>A0ABQ6CPB6</accession>
<reference evidence="7" key="1">
    <citation type="journal article" date="2019" name="Int. J. Syst. Evol. Microbiol.">
        <title>The Global Catalogue of Microorganisms (GCM) 10K type strain sequencing project: providing services to taxonomists for standard genome sequencing and annotation.</title>
        <authorList>
            <consortium name="The Broad Institute Genomics Platform"/>
            <consortium name="The Broad Institute Genome Sequencing Center for Infectious Disease"/>
            <person name="Wu L."/>
            <person name="Ma J."/>
        </authorList>
    </citation>
    <scope>NUCLEOTIDE SEQUENCE [LARGE SCALE GENOMIC DNA]</scope>
    <source>
        <strain evidence="7">NBRC 101365</strain>
    </source>
</reference>
<evidence type="ECO:0000256" key="3">
    <source>
        <dbReference type="ARBA" id="ARBA00023163"/>
    </source>
</evidence>
<dbReference type="InterPro" id="IPR036271">
    <property type="entry name" value="Tet_transcr_reg_TetR-rel_C_sf"/>
</dbReference>
<feature type="DNA-binding region" description="H-T-H motif" evidence="4">
    <location>
        <begin position="30"/>
        <end position="49"/>
    </location>
</feature>
<comment type="caution">
    <text evidence="6">The sequence shown here is derived from an EMBL/GenBank/DDBJ whole genome shotgun (WGS) entry which is preliminary data.</text>
</comment>
<dbReference type="SUPFAM" id="SSF46689">
    <property type="entry name" value="Homeodomain-like"/>
    <property type="match status" value="1"/>
</dbReference>
<dbReference type="RefSeq" id="WP_284313171.1">
    <property type="nucleotide sequence ID" value="NZ_BSPC01000026.1"/>
</dbReference>
<evidence type="ECO:0000256" key="2">
    <source>
        <dbReference type="ARBA" id="ARBA00023125"/>
    </source>
</evidence>
<evidence type="ECO:0000313" key="7">
    <source>
        <dbReference type="Proteomes" id="UP001156882"/>
    </source>
</evidence>
<feature type="domain" description="HTH tetR-type" evidence="5">
    <location>
        <begin position="7"/>
        <end position="67"/>
    </location>
</feature>
<evidence type="ECO:0000256" key="1">
    <source>
        <dbReference type="ARBA" id="ARBA00023015"/>
    </source>
</evidence>
<dbReference type="EMBL" id="BSPC01000026">
    <property type="protein sequence ID" value="GLS20082.1"/>
    <property type="molecule type" value="Genomic_DNA"/>
</dbReference>
<name>A0ABQ6CPB6_9HYPH</name>
<keyword evidence="7" id="KW-1185">Reference proteome</keyword>
<gene>
    <name evidence="6" type="ORF">GCM10007874_30990</name>
</gene>
<protein>
    <submittedName>
        <fullName evidence="6">TetR family transcriptional regulator</fullName>
    </submittedName>
</protein>
<sequence length="187" mass="20272">MSRKDAVSPREKILAVAGALFFGEGFRAVGVDRLIAESGVAKATFYKHFPAKDDLIAAWLNRADNYMAAWMDKAVAEAADPIQALFEAVMGLARQPECLGCTFQGTALEFPALDHPNHAIALASKKRVLARLEDLAVEADAAEPRALAEQLYLLIEGAWASSRMFGKQAPVLHLAEAARILVRAARQ</sequence>